<dbReference type="Proteomes" id="UP000178138">
    <property type="component" value="Unassembled WGS sequence"/>
</dbReference>
<sequence>MALPAFGGLGREARCQNLLRGRERNKIKNSIFTLVSVSTLTACPPKFCLAKFRWVEFFRITWIPAFAGMLDFAIARLRLRAKSALALYVLFPPDAKAPDEN</sequence>
<dbReference type="AlphaFoldDB" id="A0A1F6YMS8"/>
<dbReference type="EMBL" id="MFVZ01000011">
    <property type="protein sequence ID" value="OGJ07683.1"/>
    <property type="molecule type" value="Genomic_DNA"/>
</dbReference>
<protein>
    <submittedName>
        <fullName evidence="1">Uncharacterized protein</fullName>
    </submittedName>
</protein>
<organism evidence="1 2">
    <name type="scientific">Candidatus Nomurabacteria bacterium RIFOXYA2_FULL_42_12</name>
    <dbReference type="NCBI Taxonomy" id="1801801"/>
    <lineage>
        <taxon>Bacteria</taxon>
        <taxon>Candidatus Nomuraibacteriota</taxon>
    </lineage>
</organism>
<evidence type="ECO:0000313" key="1">
    <source>
        <dbReference type="EMBL" id="OGJ07683.1"/>
    </source>
</evidence>
<reference evidence="1 2" key="1">
    <citation type="journal article" date="2016" name="Nat. Commun.">
        <title>Thousands of microbial genomes shed light on interconnected biogeochemical processes in an aquifer system.</title>
        <authorList>
            <person name="Anantharaman K."/>
            <person name="Brown C.T."/>
            <person name="Hug L.A."/>
            <person name="Sharon I."/>
            <person name="Castelle C.J."/>
            <person name="Probst A.J."/>
            <person name="Thomas B.C."/>
            <person name="Singh A."/>
            <person name="Wilkins M.J."/>
            <person name="Karaoz U."/>
            <person name="Brodie E.L."/>
            <person name="Williams K.H."/>
            <person name="Hubbard S.S."/>
            <person name="Banfield J.F."/>
        </authorList>
    </citation>
    <scope>NUCLEOTIDE SEQUENCE [LARGE SCALE GENOMIC DNA]</scope>
</reference>
<comment type="caution">
    <text evidence="1">The sequence shown here is derived from an EMBL/GenBank/DDBJ whole genome shotgun (WGS) entry which is preliminary data.</text>
</comment>
<proteinExistence type="predicted"/>
<evidence type="ECO:0000313" key="2">
    <source>
        <dbReference type="Proteomes" id="UP000178138"/>
    </source>
</evidence>
<accession>A0A1F6YMS8</accession>
<gene>
    <name evidence="1" type="ORF">A2225_02395</name>
</gene>
<name>A0A1F6YMS8_9BACT</name>